<organism evidence="2 3">
    <name type="scientific">Conidiobolus coronatus (strain ATCC 28846 / CBS 209.66 / NRRL 28638)</name>
    <name type="common">Delacroixia coronata</name>
    <dbReference type="NCBI Taxonomy" id="796925"/>
    <lineage>
        <taxon>Eukaryota</taxon>
        <taxon>Fungi</taxon>
        <taxon>Fungi incertae sedis</taxon>
        <taxon>Zoopagomycota</taxon>
        <taxon>Entomophthoromycotina</taxon>
        <taxon>Entomophthoromycetes</taxon>
        <taxon>Entomophthorales</taxon>
        <taxon>Ancylistaceae</taxon>
        <taxon>Conidiobolus</taxon>
    </lineage>
</organism>
<reference evidence="2 3" key="1">
    <citation type="journal article" date="2015" name="Genome Biol. Evol.">
        <title>Phylogenomic analyses indicate that early fungi evolved digesting cell walls of algal ancestors of land plants.</title>
        <authorList>
            <person name="Chang Y."/>
            <person name="Wang S."/>
            <person name="Sekimoto S."/>
            <person name="Aerts A.L."/>
            <person name="Choi C."/>
            <person name="Clum A."/>
            <person name="LaButti K.M."/>
            <person name="Lindquist E.A."/>
            <person name="Yee Ngan C."/>
            <person name="Ohm R.A."/>
            <person name="Salamov A.A."/>
            <person name="Grigoriev I.V."/>
            <person name="Spatafora J.W."/>
            <person name="Berbee M.L."/>
        </authorList>
    </citation>
    <scope>NUCLEOTIDE SEQUENCE [LARGE SCALE GENOMIC DNA]</scope>
    <source>
        <strain evidence="2 3">NRRL 28638</strain>
    </source>
</reference>
<gene>
    <name evidence="2" type="ORF">CONCODRAFT_9938</name>
</gene>
<accession>A0A137NYR4</accession>
<sequence length="184" mass="19459">MLVHNLLNLVLIYSVVGTSSSSSSPTSSTLNCPPGTEYCQSENICKIPGQQPTEPNRCTSGLVVFQGDGLCYPPTFPPWGGNQCPANYEYCSYTNTCKLITSGGGGNGGKCPTNTVFNTKDKLCHVTGKPPINGSCDPGDIFNPEDGLCHCQGVSGVQPILTCPDHYKLNSTDSLCHYVLQGSS</sequence>
<evidence type="ECO:0000256" key="1">
    <source>
        <dbReference type="SAM" id="SignalP"/>
    </source>
</evidence>
<feature type="chain" id="PRO_5007294241" evidence="1">
    <location>
        <begin position="22"/>
        <end position="184"/>
    </location>
</feature>
<keyword evidence="1" id="KW-0732">Signal</keyword>
<evidence type="ECO:0000313" key="2">
    <source>
        <dbReference type="EMBL" id="KXN67907.1"/>
    </source>
</evidence>
<dbReference type="EMBL" id="KQ964606">
    <property type="protein sequence ID" value="KXN67907.1"/>
    <property type="molecule type" value="Genomic_DNA"/>
</dbReference>
<keyword evidence="3" id="KW-1185">Reference proteome</keyword>
<proteinExistence type="predicted"/>
<protein>
    <submittedName>
        <fullName evidence="2">Uncharacterized protein</fullName>
    </submittedName>
</protein>
<name>A0A137NYR4_CONC2</name>
<feature type="signal peptide" evidence="1">
    <location>
        <begin position="1"/>
        <end position="21"/>
    </location>
</feature>
<dbReference type="Proteomes" id="UP000070444">
    <property type="component" value="Unassembled WGS sequence"/>
</dbReference>
<dbReference type="AlphaFoldDB" id="A0A137NYR4"/>
<evidence type="ECO:0000313" key="3">
    <source>
        <dbReference type="Proteomes" id="UP000070444"/>
    </source>
</evidence>